<dbReference type="AlphaFoldDB" id="A0ABD5RKL8"/>
<comment type="caution">
    <text evidence="1">The sequence shown here is derived from an EMBL/GenBank/DDBJ whole genome shotgun (WGS) entry which is preliminary data.</text>
</comment>
<sequence length="181" mass="20082">MGETPEDVYEDLDIDPEGVEQLPSTAIQVDAHVHFGMTGTFPLRLADLFFTDDGAYVAEYGYVTPMFGLGTKKHRREATGMARIYAVHGIDEVLLQANVVNWVSADHLDRVVVHDGGRFGRQKITLTLADGDSFAYRLHDEDTDQSLDAVEAWTGRNDVGFERRAGVGFSPTASLRRFFGQ</sequence>
<accession>A0ABD5RKL8</accession>
<protein>
    <submittedName>
        <fullName evidence="1">Uncharacterized protein</fullName>
    </submittedName>
</protein>
<proteinExistence type="predicted"/>
<organism evidence="1 2">
    <name type="scientific">Halomarina salina</name>
    <dbReference type="NCBI Taxonomy" id="1872699"/>
    <lineage>
        <taxon>Archaea</taxon>
        <taxon>Methanobacteriati</taxon>
        <taxon>Methanobacteriota</taxon>
        <taxon>Stenosarchaea group</taxon>
        <taxon>Halobacteria</taxon>
        <taxon>Halobacteriales</taxon>
        <taxon>Natronomonadaceae</taxon>
        <taxon>Halomarina</taxon>
    </lineage>
</organism>
<evidence type="ECO:0000313" key="1">
    <source>
        <dbReference type="EMBL" id="MFC5970913.1"/>
    </source>
</evidence>
<dbReference type="EMBL" id="JBHSQH010000001">
    <property type="protein sequence ID" value="MFC5970913.1"/>
    <property type="molecule type" value="Genomic_DNA"/>
</dbReference>
<gene>
    <name evidence="1" type="ORF">ACFPYI_06165</name>
</gene>
<dbReference type="RefSeq" id="WP_247413829.1">
    <property type="nucleotide sequence ID" value="NZ_JALLGW010000001.1"/>
</dbReference>
<keyword evidence="2" id="KW-1185">Reference proteome</keyword>
<evidence type="ECO:0000313" key="2">
    <source>
        <dbReference type="Proteomes" id="UP001596099"/>
    </source>
</evidence>
<reference evidence="1 2" key="1">
    <citation type="journal article" date="2019" name="Int. J. Syst. Evol. Microbiol.">
        <title>The Global Catalogue of Microorganisms (GCM) 10K type strain sequencing project: providing services to taxonomists for standard genome sequencing and annotation.</title>
        <authorList>
            <consortium name="The Broad Institute Genomics Platform"/>
            <consortium name="The Broad Institute Genome Sequencing Center for Infectious Disease"/>
            <person name="Wu L."/>
            <person name="Ma J."/>
        </authorList>
    </citation>
    <scope>NUCLEOTIDE SEQUENCE [LARGE SCALE GENOMIC DNA]</scope>
    <source>
        <strain evidence="1 2">CGMCC 1.12543</strain>
    </source>
</reference>
<dbReference type="Proteomes" id="UP001596099">
    <property type="component" value="Unassembled WGS sequence"/>
</dbReference>
<name>A0ABD5RKL8_9EURY</name>